<dbReference type="GO" id="GO:0005684">
    <property type="term" value="C:U2-type spliceosomal complex"/>
    <property type="evidence" value="ECO:0007669"/>
    <property type="project" value="TreeGrafter"/>
</dbReference>
<keyword evidence="5" id="KW-0508">mRNA splicing</keyword>
<comment type="caution">
    <text evidence="8">The sequence shown here is derived from an EMBL/GenBank/DDBJ whole genome shotgun (WGS) entry which is preliminary data.</text>
</comment>
<feature type="compositionally biased region" description="Basic and acidic residues" evidence="6">
    <location>
        <begin position="199"/>
        <end position="209"/>
    </location>
</feature>
<dbReference type="EMBL" id="CASHTH010003819">
    <property type="protein sequence ID" value="CAI8049838.1"/>
    <property type="molecule type" value="Genomic_DNA"/>
</dbReference>
<evidence type="ECO:0000256" key="3">
    <source>
        <dbReference type="ARBA" id="ARBA00022737"/>
    </source>
</evidence>
<dbReference type="AlphaFoldDB" id="A0AA35X8Y2"/>
<dbReference type="CDD" id="cd12282">
    <property type="entry name" value="RRM2_TatSF1_like"/>
    <property type="match status" value="1"/>
</dbReference>
<dbReference type="InterPro" id="IPR034393">
    <property type="entry name" value="TatSF1-like"/>
</dbReference>
<feature type="region of interest" description="Disordered" evidence="6">
    <location>
        <begin position="169"/>
        <end position="209"/>
    </location>
</feature>
<dbReference type="GO" id="GO:0003723">
    <property type="term" value="F:RNA binding"/>
    <property type="evidence" value="ECO:0007669"/>
    <property type="project" value="UniProtKB-KW"/>
</dbReference>
<protein>
    <submittedName>
        <fullName evidence="8">HIV Tat-specific factor 1 homolog</fullName>
    </submittedName>
</protein>
<evidence type="ECO:0000256" key="2">
    <source>
        <dbReference type="ARBA" id="ARBA00022664"/>
    </source>
</evidence>
<sequence>MQLRGSTIRAEKAKFSLKGSYNPALKKKPMKKSKKSKQSAQGKLLDWRERKAATNEHKTKYDKIVIVSHAFHPSEFEEEALLINEIKDDLREECGKFGVVKKILLFDRHPGGVVSVGFKEAESAAACVTAMNGRWYGGRQLGVAIWDGVTNYQVEETEKEREERLKEWENFLEEGEGEGGKGGGKGGGKDSTATSTHQSRGEDKESGES</sequence>
<dbReference type="PANTHER" id="PTHR15608:SF0">
    <property type="entry name" value="HIV TAT-SPECIFIC FACTOR 1"/>
    <property type="match status" value="1"/>
</dbReference>
<gene>
    <name evidence="8" type="ORF">GBAR_LOCUS27440</name>
</gene>
<dbReference type="Proteomes" id="UP001174909">
    <property type="component" value="Unassembled WGS sequence"/>
</dbReference>
<comment type="similarity">
    <text evidence="1">Belongs to the HTATSF1 family.</text>
</comment>
<evidence type="ECO:0000256" key="5">
    <source>
        <dbReference type="ARBA" id="ARBA00023187"/>
    </source>
</evidence>
<dbReference type="SUPFAM" id="SSF54928">
    <property type="entry name" value="RNA-binding domain, RBD"/>
    <property type="match status" value="1"/>
</dbReference>
<dbReference type="GO" id="GO:0005686">
    <property type="term" value="C:U2 snRNP"/>
    <property type="evidence" value="ECO:0007669"/>
    <property type="project" value="TreeGrafter"/>
</dbReference>
<feature type="compositionally biased region" description="Basic residues" evidence="6">
    <location>
        <begin position="25"/>
        <end position="37"/>
    </location>
</feature>
<dbReference type="InterPro" id="IPR035979">
    <property type="entry name" value="RBD_domain_sf"/>
</dbReference>
<evidence type="ECO:0000256" key="6">
    <source>
        <dbReference type="SAM" id="MobiDB-lite"/>
    </source>
</evidence>
<keyword evidence="4" id="KW-0694">RNA-binding</keyword>
<feature type="domain" description="RRM" evidence="7">
    <location>
        <begin position="87"/>
        <end position="141"/>
    </location>
</feature>
<feature type="region of interest" description="Disordered" evidence="6">
    <location>
        <begin position="20"/>
        <end position="43"/>
    </location>
</feature>
<accession>A0AA35X8Y2</accession>
<keyword evidence="2" id="KW-0507">mRNA processing</keyword>
<dbReference type="PANTHER" id="PTHR15608">
    <property type="entry name" value="SPLICING FACTOR U2AF-ASSOCIATED PROTEIN 2"/>
    <property type="match status" value="1"/>
</dbReference>
<dbReference type="Gene3D" id="3.30.70.330">
    <property type="match status" value="1"/>
</dbReference>
<evidence type="ECO:0000256" key="4">
    <source>
        <dbReference type="ARBA" id="ARBA00022884"/>
    </source>
</evidence>
<name>A0AA35X8Y2_GEOBA</name>
<dbReference type="InterPro" id="IPR000504">
    <property type="entry name" value="RRM_dom"/>
</dbReference>
<evidence type="ECO:0000259" key="7">
    <source>
        <dbReference type="Pfam" id="PF00076"/>
    </source>
</evidence>
<evidence type="ECO:0000313" key="9">
    <source>
        <dbReference type="Proteomes" id="UP001174909"/>
    </source>
</evidence>
<dbReference type="InterPro" id="IPR012677">
    <property type="entry name" value="Nucleotide-bd_a/b_plait_sf"/>
</dbReference>
<reference evidence="8" key="1">
    <citation type="submission" date="2023-03" db="EMBL/GenBank/DDBJ databases">
        <authorList>
            <person name="Steffen K."/>
            <person name="Cardenas P."/>
        </authorList>
    </citation>
    <scope>NUCLEOTIDE SEQUENCE</scope>
</reference>
<dbReference type="FunFam" id="3.30.70.330:FF:000105">
    <property type="entry name" value="HIV Tat-specific factor 1 homolog"/>
    <property type="match status" value="1"/>
</dbReference>
<organism evidence="8 9">
    <name type="scientific">Geodia barretti</name>
    <name type="common">Barrett's horny sponge</name>
    <dbReference type="NCBI Taxonomy" id="519541"/>
    <lineage>
        <taxon>Eukaryota</taxon>
        <taxon>Metazoa</taxon>
        <taxon>Porifera</taxon>
        <taxon>Demospongiae</taxon>
        <taxon>Heteroscleromorpha</taxon>
        <taxon>Tetractinellida</taxon>
        <taxon>Astrophorina</taxon>
        <taxon>Geodiidae</taxon>
        <taxon>Geodia</taxon>
    </lineage>
</organism>
<dbReference type="Pfam" id="PF00076">
    <property type="entry name" value="RRM_1"/>
    <property type="match status" value="1"/>
</dbReference>
<evidence type="ECO:0000256" key="1">
    <source>
        <dbReference type="ARBA" id="ARBA00007747"/>
    </source>
</evidence>
<proteinExistence type="inferred from homology"/>
<keyword evidence="9" id="KW-1185">Reference proteome</keyword>
<keyword evidence="3" id="KW-0677">Repeat</keyword>
<evidence type="ECO:0000313" key="8">
    <source>
        <dbReference type="EMBL" id="CAI8049838.1"/>
    </source>
</evidence>
<dbReference type="GO" id="GO:0000398">
    <property type="term" value="P:mRNA splicing, via spliceosome"/>
    <property type="evidence" value="ECO:0007669"/>
    <property type="project" value="UniProtKB-ARBA"/>
</dbReference>